<feature type="non-terminal residue" evidence="1">
    <location>
        <position position="1"/>
    </location>
</feature>
<dbReference type="EMBL" id="MU155460">
    <property type="protein sequence ID" value="KAF9473219.1"/>
    <property type="molecule type" value="Genomic_DNA"/>
</dbReference>
<keyword evidence="2" id="KW-1185">Reference proteome</keyword>
<reference evidence="1" key="1">
    <citation type="submission" date="2020-11" db="EMBL/GenBank/DDBJ databases">
        <authorList>
            <consortium name="DOE Joint Genome Institute"/>
            <person name="Ahrendt S."/>
            <person name="Riley R."/>
            <person name="Andreopoulos W."/>
            <person name="Labutti K."/>
            <person name="Pangilinan J."/>
            <person name="Ruiz-Duenas F.J."/>
            <person name="Barrasa J.M."/>
            <person name="Sanchez-Garcia M."/>
            <person name="Camarero S."/>
            <person name="Miyauchi S."/>
            <person name="Serrano A."/>
            <person name="Linde D."/>
            <person name="Babiker R."/>
            <person name="Drula E."/>
            <person name="Ayuso-Fernandez I."/>
            <person name="Pacheco R."/>
            <person name="Padilla G."/>
            <person name="Ferreira P."/>
            <person name="Barriuso J."/>
            <person name="Kellner H."/>
            <person name="Castanera R."/>
            <person name="Alfaro M."/>
            <person name="Ramirez L."/>
            <person name="Pisabarro A.G."/>
            <person name="Kuo A."/>
            <person name="Tritt A."/>
            <person name="Lipzen A."/>
            <person name="He G."/>
            <person name="Yan M."/>
            <person name="Ng V."/>
            <person name="Cullen D."/>
            <person name="Martin F."/>
            <person name="Rosso M.-N."/>
            <person name="Henrissat B."/>
            <person name="Hibbett D."/>
            <person name="Martinez A.T."/>
            <person name="Grigoriev I.V."/>
        </authorList>
    </citation>
    <scope>NUCLEOTIDE SEQUENCE</scope>
    <source>
        <strain evidence="1">CIRM-BRFM 674</strain>
    </source>
</reference>
<name>A0A9P5YR92_9AGAR</name>
<dbReference type="Proteomes" id="UP000807469">
    <property type="component" value="Unassembled WGS sequence"/>
</dbReference>
<evidence type="ECO:0000313" key="2">
    <source>
        <dbReference type="Proteomes" id="UP000807469"/>
    </source>
</evidence>
<feature type="non-terminal residue" evidence="1">
    <location>
        <position position="202"/>
    </location>
</feature>
<dbReference type="PANTHER" id="PTHR10039">
    <property type="entry name" value="AMELOGENIN"/>
    <property type="match status" value="1"/>
</dbReference>
<dbReference type="AlphaFoldDB" id="A0A9P5YR92"/>
<proteinExistence type="predicted"/>
<organism evidence="1 2">
    <name type="scientific">Pholiota conissans</name>
    <dbReference type="NCBI Taxonomy" id="109636"/>
    <lineage>
        <taxon>Eukaryota</taxon>
        <taxon>Fungi</taxon>
        <taxon>Dikarya</taxon>
        <taxon>Basidiomycota</taxon>
        <taxon>Agaricomycotina</taxon>
        <taxon>Agaricomycetes</taxon>
        <taxon>Agaricomycetidae</taxon>
        <taxon>Agaricales</taxon>
        <taxon>Agaricineae</taxon>
        <taxon>Strophariaceae</taxon>
        <taxon>Pholiota</taxon>
    </lineage>
</organism>
<comment type="caution">
    <text evidence="1">The sequence shown here is derived from an EMBL/GenBank/DDBJ whole genome shotgun (WGS) entry which is preliminary data.</text>
</comment>
<protein>
    <recommendedName>
        <fullName evidence="3">NACHT domain-containing protein</fullName>
    </recommendedName>
</protein>
<dbReference type="OrthoDB" id="7464126at2759"/>
<evidence type="ECO:0000313" key="1">
    <source>
        <dbReference type="EMBL" id="KAF9473219.1"/>
    </source>
</evidence>
<evidence type="ECO:0008006" key="3">
    <source>
        <dbReference type="Google" id="ProtNLM"/>
    </source>
</evidence>
<sequence length="202" mass="23145">IIDSLDECIEREKTLRWVEFIIPHTRKNLHMVVASRPERDITDVLHPLDLNHTDLAAKENQDIGIYLHKQLSSVKDWDKETKATVESALTIGAQGMFRWVALQLSELKRCSSPQAVINQLQHLPKGLYETYDQLLLRISEHSDSDDTKTFLRFLCFAARPLGISELACAVSVNFDREVGPQYASSQEYWNPHDVHQKCSGFI</sequence>
<gene>
    <name evidence="1" type="ORF">BDN70DRAFT_779963</name>
</gene>
<accession>A0A9P5YR92</accession>